<dbReference type="Pfam" id="PF11180">
    <property type="entry name" value="DUF2968"/>
    <property type="match status" value="1"/>
</dbReference>
<protein>
    <submittedName>
        <fullName evidence="3">DUF2968 domain-containing protein</fullName>
    </submittedName>
</protein>
<evidence type="ECO:0000256" key="1">
    <source>
        <dbReference type="SAM" id="MobiDB-lite"/>
    </source>
</evidence>
<feature type="compositionally biased region" description="Low complexity" evidence="1">
    <location>
        <begin position="242"/>
        <end position="262"/>
    </location>
</feature>
<proteinExistence type="predicted"/>
<feature type="chain" id="PRO_5022720110" evidence="2">
    <location>
        <begin position="28"/>
        <end position="262"/>
    </location>
</feature>
<dbReference type="OrthoDB" id="5952682at2"/>
<evidence type="ECO:0000256" key="2">
    <source>
        <dbReference type="SAM" id="SignalP"/>
    </source>
</evidence>
<keyword evidence="2" id="KW-0732">Signal</keyword>
<dbReference type="KEGG" id="pacr:FXN63_07205"/>
<sequence>MTVSARSAFSKLRMGLAIAMLPGLALAQTAPSSVNAPLAGTGNAVVSEAPVTNGIPGNSTVAELQQLIQDRSLNEMRTSYNGRYGASLLFKRDTLTYYVALFQQRNFWRVVKTDSESHAEQVYDSFVAQTRDLASVDLRRIRLDAERVRTERLIATNESRLGALQNDVLVRQQQEERVAAAQQQARQEAASLASEQQAARAQLINLERRIQTLEAENSGGIPPARSEGRGQSGRAQSGAAQSQPVSPARRASSSSASDVSQK</sequence>
<dbReference type="InterPro" id="IPR021350">
    <property type="entry name" value="DUF2968"/>
</dbReference>
<evidence type="ECO:0000313" key="4">
    <source>
        <dbReference type="Proteomes" id="UP000325161"/>
    </source>
</evidence>
<dbReference type="AlphaFoldDB" id="A0A5C0ATK9"/>
<gene>
    <name evidence="3" type="ORF">FXN63_07205</name>
</gene>
<name>A0A5C0ATK9_9BURK</name>
<feature type="signal peptide" evidence="2">
    <location>
        <begin position="1"/>
        <end position="27"/>
    </location>
</feature>
<dbReference type="EMBL" id="CP043046">
    <property type="protein sequence ID" value="QEI05652.1"/>
    <property type="molecule type" value="Genomic_DNA"/>
</dbReference>
<reference evidence="3 4" key="1">
    <citation type="submission" date="2019-08" db="EMBL/GenBank/DDBJ databases">
        <title>Amphibian skin-associated Pigmentiphaga: genome sequence and occurrence across geography and hosts.</title>
        <authorList>
            <person name="Bletz M.C."/>
            <person name="Bunk B."/>
            <person name="Sproeer C."/>
            <person name="Biwer P."/>
            <person name="Reiter S."/>
            <person name="Rabemananjara F.C.E."/>
            <person name="Schulz S."/>
            <person name="Overmann J."/>
            <person name="Vences M."/>
        </authorList>
    </citation>
    <scope>NUCLEOTIDE SEQUENCE [LARGE SCALE GENOMIC DNA]</scope>
    <source>
        <strain evidence="3 4">Mada1488</strain>
    </source>
</reference>
<keyword evidence="4" id="KW-1185">Reference proteome</keyword>
<organism evidence="3 4">
    <name type="scientific">Pigmentiphaga aceris</name>
    <dbReference type="NCBI Taxonomy" id="1940612"/>
    <lineage>
        <taxon>Bacteria</taxon>
        <taxon>Pseudomonadati</taxon>
        <taxon>Pseudomonadota</taxon>
        <taxon>Betaproteobacteria</taxon>
        <taxon>Burkholderiales</taxon>
        <taxon>Alcaligenaceae</taxon>
        <taxon>Pigmentiphaga</taxon>
    </lineage>
</organism>
<dbReference type="RefSeq" id="WP_148814035.1">
    <property type="nucleotide sequence ID" value="NZ_CP043046.1"/>
</dbReference>
<evidence type="ECO:0000313" key="3">
    <source>
        <dbReference type="EMBL" id="QEI05652.1"/>
    </source>
</evidence>
<feature type="region of interest" description="Disordered" evidence="1">
    <location>
        <begin position="214"/>
        <end position="262"/>
    </location>
</feature>
<accession>A0A5C0ATK9</accession>
<dbReference type="Proteomes" id="UP000325161">
    <property type="component" value="Chromosome"/>
</dbReference>